<dbReference type="KEGG" id="hcu:MUN79_22250"/>
<dbReference type="AlphaFoldDB" id="A0A8T9Q2S1"/>
<dbReference type="InterPro" id="IPR002347">
    <property type="entry name" value="SDR_fam"/>
</dbReference>
<keyword evidence="2" id="KW-0560">Oxidoreductase</keyword>
<dbReference type="RefSeq" id="WP_244674733.1">
    <property type="nucleotide sequence ID" value="NZ_CP095046.1"/>
</dbReference>
<evidence type="ECO:0000313" key="6">
    <source>
        <dbReference type="Proteomes" id="UP000831796"/>
    </source>
</evidence>
<dbReference type="Pfam" id="PF00106">
    <property type="entry name" value="adh_short"/>
    <property type="match status" value="1"/>
</dbReference>
<gene>
    <name evidence="5" type="ORF">MUN79_22250</name>
</gene>
<feature type="domain" description="Ketoreductase" evidence="4">
    <location>
        <begin position="3"/>
        <end position="179"/>
    </location>
</feature>
<evidence type="ECO:0000313" key="5">
    <source>
        <dbReference type="EMBL" id="UOQ71325.1"/>
    </source>
</evidence>
<name>A0A8T9Q2S1_9BACT</name>
<dbReference type="Gene3D" id="3.40.50.720">
    <property type="entry name" value="NAD(P)-binding Rossmann-like Domain"/>
    <property type="match status" value="1"/>
</dbReference>
<dbReference type="PRINTS" id="PR00080">
    <property type="entry name" value="SDRFAMILY"/>
</dbReference>
<dbReference type="CDD" id="cd05374">
    <property type="entry name" value="17beta-HSD-like_SDR_c"/>
    <property type="match status" value="1"/>
</dbReference>
<accession>A0A8T9Q2S1</accession>
<sequence>MSKVLFITGTSKGFGRIWAEAALAQGHQVVATARDINSLSELTSRYGAAVLPLALDVTDRDACVAAVTQAQAHFGRLDVLISNAGYGHFGYVEEITEDEARQQLETNVFGSLWVIQAVLPIMRAQQQGHIIQVSSIGGVMAFPNLGIYHASKWAVEGLCESLSQEVKPLNIHVTLVEPGATPPTGDLLGRTQRAEPRVRISARRHAAAHGR</sequence>
<evidence type="ECO:0000256" key="1">
    <source>
        <dbReference type="ARBA" id="ARBA00006484"/>
    </source>
</evidence>
<proteinExistence type="inferred from homology"/>
<dbReference type="PANTHER" id="PTHR43976">
    <property type="entry name" value="SHORT CHAIN DEHYDROGENASE"/>
    <property type="match status" value="1"/>
</dbReference>
<organism evidence="5 6">
    <name type="scientific">Hymenobacter cellulosilyticus</name>
    <dbReference type="NCBI Taxonomy" id="2932248"/>
    <lineage>
        <taxon>Bacteria</taxon>
        <taxon>Pseudomonadati</taxon>
        <taxon>Bacteroidota</taxon>
        <taxon>Cytophagia</taxon>
        <taxon>Cytophagales</taxon>
        <taxon>Hymenobacteraceae</taxon>
        <taxon>Hymenobacter</taxon>
    </lineage>
</organism>
<comment type="similarity">
    <text evidence="1 3">Belongs to the short-chain dehydrogenases/reductases (SDR) family.</text>
</comment>
<protein>
    <submittedName>
        <fullName evidence="5">SDR family NAD(P)-dependent oxidoreductase</fullName>
    </submittedName>
</protein>
<dbReference type="Proteomes" id="UP000831796">
    <property type="component" value="Chromosome"/>
</dbReference>
<evidence type="ECO:0000259" key="4">
    <source>
        <dbReference type="SMART" id="SM00822"/>
    </source>
</evidence>
<dbReference type="SUPFAM" id="SSF51735">
    <property type="entry name" value="NAD(P)-binding Rossmann-fold domains"/>
    <property type="match status" value="1"/>
</dbReference>
<evidence type="ECO:0000256" key="2">
    <source>
        <dbReference type="ARBA" id="ARBA00023002"/>
    </source>
</evidence>
<dbReference type="InterPro" id="IPR057326">
    <property type="entry name" value="KR_dom"/>
</dbReference>
<dbReference type="GO" id="GO:0016491">
    <property type="term" value="F:oxidoreductase activity"/>
    <property type="evidence" value="ECO:0007669"/>
    <property type="project" value="UniProtKB-KW"/>
</dbReference>
<dbReference type="PRINTS" id="PR00081">
    <property type="entry name" value="GDHRDH"/>
</dbReference>
<dbReference type="PANTHER" id="PTHR43976:SF16">
    <property type="entry name" value="SHORT-CHAIN DEHYDROGENASE_REDUCTASE FAMILY PROTEIN"/>
    <property type="match status" value="1"/>
</dbReference>
<evidence type="ECO:0000256" key="3">
    <source>
        <dbReference type="RuleBase" id="RU000363"/>
    </source>
</evidence>
<dbReference type="SMART" id="SM00822">
    <property type="entry name" value="PKS_KR"/>
    <property type="match status" value="1"/>
</dbReference>
<reference evidence="5" key="1">
    <citation type="submission" date="2022-04" db="EMBL/GenBank/DDBJ databases">
        <title>Hymenobacter sp. isolated from the air.</title>
        <authorList>
            <person name="Won M."/>
            <person name="Lee C.-M."/>
            <person name="Woen H.-Y."/>
            <person name="Kwon S.-W."/>
        </authorList>
    </citation>
    <scope>NUCLEOTIDE SEQUENCE</scope>
    <source>
        <strain evidence="5">5116S-3</strain>
    </source>
</reference>
<keyword evidence="6" id="KW-1185">Reference proteome</keyword>
<dbReference type="InterPro" id="IPR036291">
    <property type="entry name" value="NAD(P)-bd_dom_sf"/>
</dbReference>
<dbReference type="EMBL" id="CP095046">
    <property type="protein sequence ID" value="UOQ71325.1"/>
    <property type="molecule type" value="Genomic_DNA"/>
</dbReference>
<dbReference type="NCBIfam" id="NF006114">
    <property type="entry name" value="PRK08263.1"/>
    <property type="match status" value="1"/>
</dbReference>
<dbReference type="InterPro" id="IPR051911">
    <property type="entry name" value="SDR_oxidoreductase"/>
</dbReference>